<protein>
    <submittedName>
        <fullName evidence="3">UBA/THIF-type NAD/FAD binding fold</fullName>
    </submittedName>
</protein>
<dbReference type="InterPro" id="IPR000594">
    <property type="entry name" value="ThiF_NAD_FAD-bd"/>
</dbReference>
<proteinExistence type="predicted"/>
<name>Q13F64_RHOPS</name>
<dbReference type="HOGENOM" id="CLU_616284_0_0_5"/>
<dbReference type="Gene3D" id="3.40.50.720">
    <property type="entry name" value="NAD(P)-binding Rossmann-like Domain"/>
    <property type="match status" value="1"/>
</dbReference>
<dbReference type="GO" id="GO:0008641">
    <property type="term" value="F:ubiquitin-like modifier activating enzyme activity"/>
    <property type="evidence" value="ECO:0007669"/>
    <property type="project" value="InterPro"/>
</dbReference>
<accession>Q13F64</accession>
<evidence type="ECO:0000259" key="2">
    <source>
        <dbReference type="Pfam" id="PF14463"/>
    </source>
</evidence>
<dbReference type="EMBL" id="CP000283">
    <property type="protein sequence ID" value="ABE37275.1"/>
    <property type="molecule type" value="Genomic_DNA"/>
</dbReference>
<dbReference type="Proteomes" id="UP000001818">
    <property type="component" value="Chromosome"/>
</dbReference>
<organism evidence="3 4">
    <name type="scientific">Rhodopseudomonas palustris (strain BisB5)</name>
    <dbReference type="NCBI Taxonomy" id="316057"/>
    <lineage>
        <taxon>Bacteria</taxon>
        <taxon>Pseudomonadati</taxon>
        <taxon>Pseudomonadota</taxon>
        <taxon>Alphaproteobacteria</taxon>
        <taxon>Hyphomicrobiales</taxon>
        <taxon>Nitrobacteraceae</taxon>
        <taxon>Rhodopseudomonas</taxon>
    </lineage>
</organism>
<dbReference type="Pfam" id="PF00899">
    <property type="entry name" value="ThiF"/>
    <property type="match status" value="1"/>
</dbReference>
<reference evidence="3 4" key="1">
    <citation type="submission" date="2006-03" db="EMBL/GenBank/DDBJ databases">
        <title>Complete sequence of Rhodopseudomonas palustris BisB5.</title>
        <authorList>
            <consortium name="US DOE Joint Genome Institute"/>
            <person name="Copeland A."/>
            <person name="Lucas S."/>
            <person name="Lapidus A."/>
            <person name="Barry K."/>
            <person name="Detter J.C."/>
            <person name="Glavina del Rio T."/>
            <person name="Hammon N."/>
            <person name="Israni S."/>
            <person name="Dalin E."/>
            <person name="Tice H."/>
            <person name="Pitluck S."/>
            <person name="Chain P."/>
            <person name="Malfatti S."/>
            <person name="Shin M."/>
            <person name="Vergez L."/>
            <person name="Schmutz J."/>
            <person name="Larimer F."/>
            <person name="Land M."/>
            <person name="Hauser L."/>
            <person name="Pelletier D.A."/>
            <person name="Kyrpides N."/>
            <person name="Lykidis A."/>
            <person name="Oda Y."/>
            <person name="Harwood C.S."/>
            <person name="Richardson P."/>
        </authorList>
    </citation>
    <scope>NUCLEOTIDE SEQUENCE [LARGE SCALE GENOMIC DNA]</scope>
    <source>
        <strain evidence="3 4">BisB5</strain>
    </source>
</reference>
<dbReference type="AlphaFoldDB" id="Q13F64"/>
<feature type="domain" description="THIF-type NAD/FAD binding fold" evidence="1">
    <location>
        <begin position="162"/>
        <end position="434"/>
    </location>
</feature>
<dbReference type="InterPro" id="IPR035985">
    <property type="entry name" value="Ubiquitin-activating_enz"/>
</dbReference>
<gene>
    <name evidence="3" type="ordered locus">RPD_0035</name>
</gene>
<dbReference type="BioCyc" id="RPAL316057:RPD_RS00175-MONOMER"/>
<dbReference type="SUPFAM" id="SSF69572">
    <property type="entry name" value="Activating enzymes of the ubiquitin-like proteins"/>
    <property type="match status" value="1"/>
</dbReference>
<feature type="domain" description="E1 N-terminal" evidence="2">
    <location>
        <begin position="1"/>
        <end position="150"/>
    </location>
</feature>
<dbReference type="InterPro" id="IPR025221">
    <property type="entry name" value="E1-N_dom"/>
</dbReference>
<evidence type="ECO:0000313" key="3">
    <source>
        <dbReference type="EMBL" id="ABE37275.1"/>
    </source>
</evidence>
<evidence type="ECO:0000259" key="1">
    <source>
        <dbReference type="Pfam" id="PF00899"/>
    </source>
</evidence>
<dbReference type="KEGG" id="rpd:RPD_0035"/>
<dbReference type="STRING" id="316057.RPD_0035"/>
<dbReference type="eggNOG" id="COG0476">
    <property type="taxonomic scope" value="Bacteria"/>
</dbReference>
<sequence length="455" mass="49192">MNKATQQNAMMLASLLGVGEAEAGERLARTVLITAAPGWKSGWAVEVGELIGRTVQVSHQQEPTDPDLELVIGDVTPRTSARRVYADLGSEGAAASLEPVAKLAGEPHGLYAAAAACAVSAVVVHAVIDAADLPQARLPMRLDYAQLGVPNGALDLRVDVGHAVMAGAGAVAHAFLKAARHIDIHGDLAIVDPKVVQGGILNRCLYLEDNDVDRQKAEVLAERAQRDFPHLRLLPFVTDFKAYVRQLGHPPETVFVTVDSRLVRRSIQLEVPRRIIDASTTDASGVIVHSNVLPTQHACLACIYRHVPEEHARERSIAEGLGVDLADVQAGLITAEVARRIVRTHKSIDGDAIVGLAFDSLFRQLCSEQALATPEGRQVLAPFAFVSAWAGVMMAVEMLRSFAGAAKTNYWSVDPWNTPKARGRMLRQRHPECQFCSKPEYEPIIQSLWGELAEA</sequence>
<evidence type="ECO:0000313" key="4">
    <source>
        <dbReference type="Proteomes" id="UP000001818"/>
    </source>
</evidence>
<dbReference type="Pfam" id="PF14463">
    <property type="entry name" value="E1-N"/>
    <property type="match status" value="1"/>
</dbReference>